<dbReference type="EMBL" id="JACAZI010000033">
    <property type="protein sequence ID" value="KAF7330526.1"/>
    <property type="molecule type" value="Genomic_DNA"/>
</dbReference>
<dbReference type="AlphaFoldDB" id="A0A8H6WXZ7"/>
<dbReference type="PANTHER" id="PTHR48079">
    <property type="entry name" value="PROTEIN YEEZ"/>
    <property type="match status" value="1"/>
</dbReference>
<reference evidence="1" key="1">
    <citation type="submission" date="2020-05" db="EMBL/GenBank/DDBJ databases">
        <title>Mycena genomes resolve the evolution of fungal bioluminescence.</title>
        <authorList>
            <person name="Tsai I.J."/>
        </authorList>
    </citation>
    <scope>NUCLEOTIDE SEQUENCE</scope>
    <source>
        <strain evidence="1">CCC161011</strain>
    </source>
</reference>
<dbReference type="OrthoDB" id="10262413at2759"/>
<comment type="caution">
    <text evidence="1">The sequence shown here is derived from an EMBL/GenBank/DDBJ whole genome shotgun (WGS) entry which is preliminary data.</text>
</comment>
<protein>
    <submittedName>
        <fullName evidence="1">Rab guanyl-nucleotide exchange factor</fullName>
    </submittedName>
</protein>
<dbReference type="Proteomes" id="UP000620124">
    <property type="component" value="Unassembled WGS sequence"/>
</dbReference>
<dbReference type="SUPFAM" id="SSF51735">
    <property type="entry name" value="NAD(P)-binding Rossmann-fold domains"/>
    <property type="match status" value="1"/>
</dbReference>
<dbReference type="GO" id="GO:0004029">
    <property type="term" value="F:aldehyde dehydrogenase (NAD+) activity"/>
    <property type="evidence" value="ECO:0007669"/>
    <property type="project" value="TreeGrafter"/>
</dbReference>
<sequence length="373" mass="41004">MLNMFLGAAGPGRKQEGALVVISKRALPPCIYSSRGQLATLAELFLRVFWSILWDTHSISLSLYALQKRLLSSIALLAKRTTSQLLWARTVISNYSGNFPPMQILYLPAQTLMTCLLRSPYFMECETDTRRPGVAPTLIHTSGTGVLSDDADGMHSSPTIYSDLDIAQLETLSPDQPHRNVDLTLVDADSQGYVKTYIVLPSTIYGFASGPLVEAGLQNYRSQQIPRLVDVSLQRGQGGMVGKGKNYWPNVHIDDGGFADLYVHIFDLLAESSPPPDFAHGRAGFYFAENGEHTLYQVGEAIAQVLSGMGKGIPSPTTFTEKEVRLYFPNGTSLGSNSRCRAERGRKVGWRPAMKTQDMLHSIKAEVEASLSR</sequence>
<dbReference type="InterPro" id="IPR036291">
    <property type="entry name" value="NAD(P)-bd_dom_sf"/>
</dbReference>
<name>A0A8H6WXZ7_9AGAR</name>
<proteinExistence type="predicted"/>
<evidence type="ECO:0000313" key="1">
    <source>
        <dbReference type="EMBL" id="KAF7330526.1"/>
    </source>
</evidence>
<evidence type="ECO:0000313" key="2">
    <source>
        <dbReference type="Proteomes" id="UP000620124"/>
    </source>
</evidence>
<keyword evidence="2" id="KW-1185">Reference proteome</keyword>
<dbReference type="InterPro" id="IPR051783">
    <property type="entry name" value="NAD(P)-dependent_oxidoreduct"/>
</dbReference>
<accession>A0A8H6WXZ7</accession>
<dbReference type="GO" id="GO:0005737">
    <property type="term" value="C:cytoplasm"/>
    <property type="evidence" value="ECO:0007669"/>
    <property type="project" value="TreeGrafter"/>
</dbReference>
<gene>
    <name evidence="1" type="ORF">MVEN_02492200</name>
</gene>
<organism evidence="1 2">
    <name type="scientific">Mycena venus</name>
    <dbReference type="NCBI Taxonomy" id="2733690"/>
    <lineage>
        <taxon>Eukaryota</taxon>
        <taxon>Fungi</taxon>
        <taxon>Dikarya</taxon>
        <taxon>Basidiomycota</taxon>
        <taxon>Agaricomycotina</taxon>
        <taxon>Agaricomycetes</taxon>
        <taxon>Agaricomycetidae</taxon>
        <taxon>Agaricales</taxon>
        <taxon>Marasmiineae</taxon>
        <taxon>Mycenaceae</taxon>
        <taxon>Mycena</taxon>
    </lineage>
</organism>
<dbReference type="Gene3D" id="3.40.50.720">
    <property type="entry name" value="NAD(P)-binding Rossmann-like Domain"/>
    <property type="match status" value="1"/>
</dbReference>
<dbReference type="PANTHER" id="PTHR48079:SF6">
    <property type="entry name" value="NAD(P)-BINDING DOMAIN-CONTAINING PROTEIN-RELATED"/>
    <property type="match status" value="1"/>
</dbReference>